<keyword evidence="1" id="KW-1133">Transmembrane helix</keyword>
<sequence>MQTNHISNYTFIPRFTIHSILSGKGRINRLHYFSYQLLLLLIFALMLNQFNLFPTPVTALQQTSTPLLSLQQLNELSITTQLMLSAFGMGMIYVNIICAIKRLHDSNRTGTWSILLLLPVVNLLLMLYLCFAVGNARANRFGHASPSHLITPILIVIASLVMLVQVLHL</sequence>
<protein>
    <submittedName>
        <fullName evidence="2">Uncharacterized membrane protein YhaH (DUF805 family)</fullName>
    </submittedName>
</protein>
<evidence type="ECO:0000313" key="3">
    <source>
        <dbReference type="Proteomes" id="UP000294963"/>
    </source>
</evidence>
<dbReference type="GO" id="GO:0005886">
    <property type="term" value="C:plasma membrane"/>
    <property type="evidence" value="ECO:0007669"/>
    <property type="project" value="TreeGrafter"/>
</dbReference>
<name>A0A4R1XY83_ACICA</name>
<gene>
    <name evidence="2" type="ORF">EC844_104145</name>
</gene>
<comment type="caution">
    <text evidence="2">The sequence shown here is derived from an EMBL/GenBank/DDBJ whole genome shotgun (WGS) entry which is preliminary data.</text>
</comment>
<accession>A0A4R1XY83</accession>
<evidence type="ECO:0000256" key="1">
    <source>
        <dbReference type="SAM" id="Phobius"/>
    </source>
</evidence>
<evidence type="ECO:0000313" key="2">
    <source>
        <dbReference type="EMBL" id="TCM68769.1"/>
    </source>
</evidence>
<keyword evidence="1" id="KW-0472">Membrane</keyword>
<dbReference type="Pfam" id="PF05656">
    <property type="entry name" value="DUF805"/>
    <property type="match status" value="1"/>
</dbReference>
<proteinExistence type="predicted"/>
<dbReference type="PANTHER" id="PTHR34980:SF3">
    <property type="entry name" value="BLR8105 PROTEIN"/>
    <property type="match status" value="1"/>
</dbReference>
<feature type="transmembrane region" description="Helical" evidence="1">
    <location>
        <begin position="112"/>
        <end position="134"/>
    </location>
</feature>
<reference evidence="2 3" key="1">
    <citation type="submission" date="2019-03" db="EMBL/GenBank/DDBJ databases">
        <title>Genomic analyses of the natural microbiome of Caenorhabditis elegans.</title>
        <authorList>
            <person name="Samuel B."/>
        </authorList>
    </citation>
    <scope>NUCLEOTIDE SEQUENCE [LARGE SCALE GENOMIC DNA]</scope>
    <source>
        <strain evidence="2 3">JUb89</strain>
    </source>
</reference>
<feature type="transmembrane region" description="Helical" evidence="1">
    <location>
        <begin position="32"/>
        <end position="50"/>
    </location>
</feature>
<dbReference type="PANTHER" id="PTHR34980">
    <property type="entry name" value="INNER MEMBRANE PROTEIN-RELATED-RELATED"/>
    <property type="match status" value="1"/>
</dbReference>
<feature type="transmembrane region" description="Helical" evidence="1">
    <location>
        <begin position="78"/>
        <end position="100"/>
    </location>
</feature>
<keyword evidence="1" id="KW-0812">Transmembrane</keyword>
<dbReference type="Proteomes" id="UP000294963">
    <property type="component" value="Unassembled WGS sequence"/>
</dbReference>
<organism evidence="2 3">
    <name type="scientific">Acinetobacter calcoaceticus</name>
    <dbReference type="NCBI Taxonomy" id="471"/>
    <lineage>
        <taxon>Bacteria</taxon>
        <taxon>Pseudomonadati</taxon>
        <taxon>Pseudomonadota</taxon>
        <taxon>Gammaproteobacteria</taxon>
        <taxon>Moraxellales</taxon>
        <taxon>Moraxellaceae</taxon>
        <taxon>Acinetobacter</taxon>
        <taxon>Acinetobacter calcoaceticus/baumannii complex</taxon>
    </lineage>
</organism>
<dbReference type="AlphaFoldDB" id="A0A4R1XY83"/>
<feature type="transmembrane region" description="Helical" evidence="1">
    <location>
        <begin position="149"/>
        <end position="167"/>
    </location>
</feature>
<dbReference type="InterPro" id="IPR008523">
    <property type="entry name" value="DUF805"/>
</dbReference>
<keyword evidence="3" id="KW-1185">Reference proteome</keyword>
<dbReference type="EMBL" id="SLVJ01000004">
    <property type="protein sequence ID" value="TCM68769.1"/>
    <property type="molecule type" value="Genomic_DNA"/>
</dbReference>